<evidence type="ECO:0000256" key="2">
    <source>
        <dbReference type="ARBA" id="ARBA00022786"/>
    </source>
</evidence>
<name>A0A9P7YR87_9HELO</name>
<keyword evidence="1" id="KW-0808">Transferase</keyword>
<dbReference type="PANTHER" id="PTHR46116:SF39">
    <property type="entry name" value="BACULOVIRAL IAP REPEAT-CONTAINING PROTEIN 6"/>
    <property type="match status" value="1"/>
</dbReference>
<feature type="domain" description="UBC core" evidence="3">
    <location>
        <begin position="430"/>
        <end position="611"/>
    </location>
</feature>
<comment type="caution">
    <text evidence="4">The sequence shown here is derived from an EMBL/GenBank/DDBJ whole genome shotgun (WGS) entry which is preliminary data.</text>
</comment>
<dbReference type="PANTHER" id="PTHR46116">
    <property type="entry name" value="(E3-INDEPENDENT) E2 UBIQUITIN-CONJUGATING ENZYME"/>
    <property type="match status" value="1"/>
</dbReference>
<dbReference type="Gene3D" id="3.10.110.10">
    <property type="entry name" value="Ubiquitin Conjugating Enzyme"/>
    <property type="match status" value="1"/>
</dbReference>
<accession>A0A9P7YR87</accession>
<sequence length="655" mass="71014">MSAAKGIADALPGRDVCSSVIPTSQDVKANLRVLHSLYTHFKALKCRGCQTPLPLPSAKEHIKNWVASARGSTPAQISGLHCKRCNRFTCIGCRGKPLLGKNIATSSGTVINHCCSKGKLFGNFLLLSRFDEVELQLQEQARRKLPTTQSPMNQQYGGPGLMGMRIGMSTNSHGPGGNGTGYADWGLGGSQSGDIDYRVQDDQTDRLMTELLDLLRAFLPSTVPESSFDKQPPAEFFSVLRLSLLIDRVTVLLRNDSIPNMSQRASLYHAVLAFVTSIARQPPLVSILTDSRPEKKSTPGLRALGDEANAGEFVYDNSRGGLLANLVRSARDSFRQAQTFTALSSGPTKSGLGPDDGEEVAVSLAVCKAIMGFKESVRWSAPDALRAIEGKTRDPWTEYWEANKVVMTDDVLRSHRFYPRRNGFDGQPRGRMAAMLKEIASLTTSLPPGIFVQVGESRPDVCKILIVGPPGSPFEGGLFIFDMYLPMSWPQDPPVIYLVSKQESSDDAGPSGVPFHEHIRGDGTVCLSLLNTTGGKPSERWQPRRSTLLSVFVSIQAMILGSPEEHSHTDPIVPRYRLFTVKHAMLRWLSGSHAPSGIWSNVSKMYFKHRGAEVLAIVRQWARSGCLPAGLVSQLESAIKSAGGGGGTGSATGVP</sequence>
<gene>
    <name evidence="4" type="ORF">BJ875DRAFT_480527</name>
</gene>
<dbReference type="GO" id="GO:0016740">
    <property type="term" value="F:transferase activity"/>
    <property type="evidence" value="ECO:0007669"/>
    <property type="project" value="UniProtKB-KW"/>
</dbReference>
<keyword evidence="5" id="KW-1185">Reference proteome</keyword>
<dbReference type="InterPro" id="IPR016135">
    <property type="entry name" value="UBQ-conjugating_enzyme/RWD"/>
</dbReference>
<dbReference type="Pfam" id="PF00179">
    <property type="entry name" value="UQ_con"/>
    <property type="match status" value="1"/>
</dbReference>
<dbReference type="InterPro" id="IPR000608">
    <property type="entry name" value="UBC"/>
</dbReference>
<evidence type="ECO:0000256" key="1">
    <source>
        <dbReference type="ARBA" id="ARBA00022679"/>
    </source>
</evidence>
<keyword evidence="2" id="KW-0833">Ubl conjugation pathway</keyword>
<dbReference type="GO" id="GO:0004869">
    <property type="term" value="F:cysteine-type endopeptidase inhibitor activity"/>
    <property type="evidence" value="ECO:0007669"/>
    <property type="project" value="TreeGrafter"/>
</dbReference>
<proteinExistence type="predicted"/>
<dbReference type="GO" id="GO:0043066">
    <property type="term" value="P:negative regulation of apoptotic process"/>
    <property type="evidence" value="ECO:0007669"/>
    <property type="project" value="TreeGrafter"/>
</dbReference>
<evidence type="ECO:0000313" key="5">
    <source>
        <dbReference type="Proteomes" id="UP000824998"/>
    </source>
</evidence>
<evidence type="ECO:0000313" key="4">
    <source>
        <dbReference type="EMBL" id="KAG9238285.1"/>
    </source>
</evidence>
<dbReference type="GO" id="GO:0005634">
    <property type="term" value="C:nucleus"/>
    <property type="evidence" value="ECO:0007669"/>
    <property type="project" value="TreeGrafter"/>
</dbReference>
<dbReference type="SUPFAM" id="SSF54495">
    <property type="entry name" value="UBC-like"/>
    <property type="match status" value="1"/>
</dbReference>
<dbReference type="AlphaFoldDB" id="A0A9P7YR87"/>
<dbReference type="SMART" id="SM00212">
    <property type="entry name" value="UBCc"/>
    <property type="match status" value="1"/>
</dbReference>
<evidence type="ECO:0000259" key="3">
    <source>
        <dbReference type="PROSITE" id="PS50127"/>
    </source>
</evidence>
<dbReference type="PROSITE" id="PS50127">
    <property type="entry name" value="UBC_2"/>
    <property type="match status" value="1"/>
</dbReference>
<dbReference type="EMBL" id="MU251372">
    <property type="protein sequence ID" value="KAG9238285.1"/>
    <property type="molecule type" value="Genomic_DNA"/>
</dbReference>
<organism evidence="4 5">
    <name type="scientific">Amylocarpus encephaloides</name>
    <dbReference type="NCBI Taxonomy" id="45428"/>
    <lineage>
        <taxon>Eukaryota</taxon>
        <taxon>Fungi</taxon>
        <taxon>Dikarya</taxon>
        <taxon>Ascomycota</taxon>
        <taxon>Pezizomycotina</taxon>
        <taxon>Leotiomycetes</taxon>
        <taxon>Helotiales</taxon>
        <taxon>Helotiales incertae sedis</taxon>
        <taxon>Amylocarpus</taxon>
    </lineage>
</organism>
<protein>
    <recommendedName>
        <fullName evidence="3">UBC core domain-containing protein</fullName>
    </recommendedName>
</protein>
<dbReference type="Proteomes" id="UP000824998">
    <property type="component" value="Unassembled WGS sequence"/>
</dbReference>
<dbReference type="OrthoDB" id="47801at2759"/>
<reference evidence="4" key="1">
    <citation type="journal article" date="2021" name="IMA Fungus">
        <title>Genomic characterization of three marine fungi, including Emericellopsis atlantica sp. nov. with signatures of a generalist lifestyle and marine biomass degradation.</title>
        <authorList>
            <person name="Hagestad O.C."/>
            <person name="Hou L."/>
            <person name="Andersen J.H."/>
            <person name="Hansen E.H."/>
            <person name="Altermark B."/>
            <person name="Li C."/>
            <person name="Kuhnert E."/>
            <person name="Cox R.J."/>
            <person name="Crous P.W."/>
            <person name="Spatafora J.W."/>
            <person name="Lail K."/>
            <person name="Amirebrahimi M."/>
            <person name="Lipzen A."/>
            <person name="Pangilinan J."/>
            <person name="Andreopoulos W."/>
            <person name="Hayes R.D."/>
            <person name="Ng V."/>
            <person name="Grigoriev I.V."/>
            <person name="Jackson S.A."/>
            <person name="Sutton T.D.S."/>
            <person name="Dobson A.D.W."/>
            <person name="Rama T."/>
        </authorList>
    </citation>
    <scope>NUCLEOTIDE SEQUENCE</scope>
    <source>
        <strain evidence="4">TRa018bII</strain>
    </source>
</reference>